<dbReference type="RefSeq" id="WP_271124919.1">
    <property type="nucleotide sequence ID" value="NZ_JALHAN010000069.1"/>
</dbReference>
<evidence type="ECO:0000256" key="2">
    <source>
        <dbReference type="ARBA" id="ARBA00022679"/>
    </source>
</evidence>
<dbReference type="GO" id="GO:0008897">
    <property type="term" value="F:holo-[acyl-carrier-protein] synthase activity"/>
    <property type="evidence" value="ECO:0007669"/>
    <property type="project" value="InterPro"/>
</dbReference>
<dbReference type="Proteomes" id="UP001150641">
    <property type="component" value="Unassembled WGS sequence"/>
</dbReference>
<gene>
    <name evidence="4" type="ORF">MUA00_21050</name>
</gene>
<dbReference type="AlphaFoldDB" id="A0A9X2WBG7"/>
<protein>
    <submittedName>
        <fullName evidence="4">4'-phosphopantetheinyl transferase superfamily protein</fullName>
    </submittedName>
</protein>
<evidence type="ECO:0000259" key="3">
    <source>
        <dbReference type="Pfam" id="PF01648"/>
    </source>
</evidence>
<comment type="caution">
    <text evidence="4">The sequence shown here is derived from an EMBL/GenBank/DDBJ whole genome shotgun (WGS) entry which is preliminary data.</text>
</comment>
<dbReference type="EMBL" id="JALHAP010000082">
    <property type="protein sequence ID" value="MCT4704267.1"/>
    <property type="molecule type" value="Genomic_DNA"/>
</dbReference>
<accession>A0A9X2WBG7</accession>
<dbReference type="GO" id="GO:0005829">
    <property type="term" value="C:cytosol"/>
    <property type="evidence" value="ECO:0007669"/>
    <property type="project" value="TreeGrafter"/>
</dbReference>
<name>A0A9X2WBG7_9ENTR</name>
<evidence type="ECO:0000313" key="5">
    <source>
        <dbReference type="Proteomes" id="UP001150641"/>
    </source>
</evidence>
<proteinExistence type="inferred from homology"/>
<feature type="domain" description="4'-phosphopantetheinyl transferase" evidence="3">
    <location>
        <begin position="93"/>
        <end position="152"/>
    </location>
</feature>
<organism evidence="4 5">
    <name type="scientific">Dryocola boscaweniae</name>
    <dbReference type="NCBI Taxonomy" id="2925397"/>
    <lineage>
        <taxon>Bacteria</taxon>
        <taxon>Pseudomonadati</taxon>
        <taxon>Pseudomonadota</taxon>
        <taxon>Gammaproteobacteria</taxon>
        <taxon>Enterobacterales</taxon>
        <taxon>Enterobacteriaceae</taxon>
        <taxon>Dryocola</taxon>
    </lineage>
</organism>
<dbReference type="InterPro" id="IPR050559">
    <property type="entry name" value="P-Pant_transferase_sf"/>
</dbReference>
<comment type="similarity">
    <text evidence="1">Belongs to the P-Pant transferase superfamily. Gsp/Sfp/HetI/AcpT family.</text>
</comment>
<sequence>MDYRLAFGSVECLSDNEQVARWLSPELAATAPGGKRRPVWLAGRILLAMLLEKEALPLLAAGPNGKPWHPELPHFNISNSGSSVAVLVGKDEVGCDIERLRPRTRILAVAQHSFAPDIYAWLAALPSDKQLPAFWKLWTAHEAVLKQQGGTVWQIATLGLPLATLCPPGRYLTHLAVRNTLIACCGTKPFPAQFSPELEFC</sequence>
<dbReference type="SUPFAM" id="SSF56214">
    <property type="entry name" value="4'-phosphopantetheinyl transferase"/>
    <property type="match status" value="2"/>
</dbReference>
<evidence type="ECO:0000256" key="1">
    <source>
        <dbReference type="ARBA" id="ARBA00010990"/>
    </source>
</evidence>
<dbReference type="PANTHER" id="PTHR12215:SF10">
    <property type="entry name" value="L-AMINOADIPATE-SEMIALDEHYDE DEHYDROGENASE-PHOSPHOPANTETHEINYL TRANSFERASE"/>
    <property type="match status" value="1"/>
</dbReference>
<dbReference type="Pfam" id="PF01648">
    <property type="entry name" value="ACPS"/>
    <property type="match status" value="1"/>
</dbReference>
<dbReference type="PANTHER" id="PTHR12215">
    <property type="entry name" value="PHOSPHOPANTETHEINE TRANSFERASE"/>
    <property type="match status" value="1"/>
</dbReference>
<dbReference type="Gene3D" id="3.90.470.20">
    <property type="entry name" value="4'-phosphopantetheinyl transferase domain"/>
    <property type="match status" value="1"/>
</dbReference>
<dbReference type="InterPro" id="IPR008278">
    <property type="entry name" value="4-PPantetheinyl_Trfase_dom"/>
</dbReference>
<dbReference type="InterPro" id="IPR037143">
    <property type="entry name" value="4-PPantetheinyl_Trfase_dom_sf"/>
</dbReference>
<keyword evidence="5" id="KW-1185">Reference proteome</keyword>
<keyword evidence="2 4" id="KW-0808">Transferase</keyword>
<dbReference type="GO" id="GO:0000287">
    <property type="term" value="F:magnesium ion binding"/>
    <property type="evidence" value="ECO:0007669"/>
    <property type="project" value="InterPro"/>
</dbReference>
<dbReference type="GO" id="GO:0019878">
    <property type="term" value="P:lysine biosynthetic process via aminoadipic acid"/>
    <property type="evidence" value="ECO:0007669"/>
    <property type="project" value="TreeGrafter"/>
</dbReference>
<reference evidence="4" key="1">
    <citation type="submission" date="2022-03" db="EMBL/GenBank/DDBJ databases">
        <title>Proposal of a novel genus Dryocolo and two novel species.</title>
        <authorList>
            <person name="Maddock D.W."/>
            <person name="Brady C.L."/>
            <person name="Denman S."/>
            <person name="Arnold D."/>
        </authorList>
    </citation>
    <scope>NUCLEOTIDE SEQUENCE</scope>
    <source>
        <strain evidence="4">H6W4</strain>
    </source>
</reference>
<evidence type="ECO:0000313" key="4">
    <source>
        <dbReference type="EMBL" id="MCT4704267.1"/>
    </source>
</evidence>